<dbReference type="PANTHER" id="PTHR48225:SF7">
    <property type="entry name" value="MEIOSIS-SPECIFIC PROTEIN HOP1"/>
    <property type="match status" value="1"/>
</dbReference>
<accession>A0A834IC87</accession>
<sequence>MSTKTEISAALTNLQVQNSTKTFNLSKQFAKRLLRIGTLNILYRRLDIPEEEFTQANFAGTPYMLFKRKSTNTFIKYFHSVSMGIIDALEKDYLKELYLYILKKDTKELQEKYNFKVKYNKDNEKSTDKSSDVKVATIEFLKAIANLSPKKFSSNDTEISVEFLFNDDVPKDYQPPNFENAKNPLYFDAEVQRVINLCDINTGFHKIKCYGSGLVFNDSKPNSVVSSRTDLHMDSDDIETVENQTEKSNADLSEARTVDEDNISIISTDINLTCPCVWDLDDVYQTTKCPRCFGFVHLACHGYLSAEDVDQQTFLCFHCTHRIDDEDYENLKLLMKLRIILFGIYTKRQFPIELLELGSMEERKFILSRLEILKIVGNDSFSDINYENLKEAIAQTFNTQNSQFFQ</sequence>
<dbReference type="PROSITE" id="PS50815">
    <property type="entry name" value="HORMA"/>
    <property type="match status" value="1"/>
</dbReference>
<keyword evidence="8" id="KW-1185">Reference proteome</keyword>
<evidence type="ECO:0000256" key="4">
    <source>
        <dbReference type="ARBA" id="ARBA00023242"/>
    </source>
</evidence>
<evidence type="ECO:0000313" key="8">
    <source>
        <dbReference type="Proteomes" id="UP000625711"/>
    </source>
</evidence>
<comment type="subcellular location">
    <subcellularLocation>
        <location evidence="2">Chromosome</location>
    </subcellularLocation>
    <subcellularLocation>
        <location evidence="1">Nucleus</location>
    </subcellularLocation>
</comment>
<dbReference type="Pfam" id="PF02301">
    <property type="entry name" value="HORMA"/>
    <property type="match status" value="1"/>
</dbReference>
<dbReference type="InterPro" id="IPR036570">
    <property type="entry name" value="HORMA_dom_sf"/>
</dbReference>
<dbReference type="GO" id="GO:0005694">
    <property type="term" value="C:chromosome"/>
    <property type="evidence" value="ECO:0007669"/>
    <property type="project" value="UniProtKB-SubCell"/>
</dbReference>
<evidence type="ECO:0000259" key="6">
    <source>
        <dbReference type="PROSITE" id="PS50815"/>
    </source>
</evidence>
<dbReference type="PANTHER" id="PTHR48225">
    <property type="entry name" value="HORMA DOMAIN-CONTAINING PROTEIN 1"/>
    <property type="match status" value="1"/>
</dbReference>
<dbReference type="GO" id="GO:0051321">
    <property type="term" value="P:meiotic cell cycle"/>
    <property type="evidence" value="ECO:0007669"/>
    <property type="project" value="UniProtKB-KW"/>
</dbReference>
<evidence type="ECO:0000256" key="2">
    <source>
        <dbReference type="ARBA" id="ARBA00004286"/>
    </source>
</evidence>
<comment type="caution">
    <text evidence="7">The sequence shown here is derived from an EMBL/GenBank/DDBJ whole genome shotgun (WGS) entry which is preliminary data.</text>
</comment>
<gene>
    <name evidence="7" type="ORF">GWI33_008953</name>
</gene>
<keyword evidence="5" id="KW-0469">Meiosis</keyword>
<dbReference type="GO" id="GO:0005634">
    <property type="term" value="C:nucleus"/>
    <property type="evidence" value="ECO:0007669"/>
    <property type="project" value="UniProtKB-SubCell"/>
</dbReference>
<dbReference type="SUPFAM" id="SSF56019">
    <property type="entry name" value="The spindle assembly checkpoint protein mad2"/>
    <property type="match status" value="1"/>
</dbReference>
<dbReference type="EMBL" id="JAACXV010000409">
    <property type="protein sequence ID" value="KAF7278034.1"/>
    <property type="molecule type" value="Genomic_DNA"/>
</dbReference>
<dbReference type="InterPro" id="IPR003511">
    <property type="entry name" value="HORMA_dom"/>
</dbReference>
<protein>
    <recommendedName>
        <fullName evidence="6">HORMA domain-containing protein</fullName>
    </recommendedName>
</protein>
<dbReference type="OrthoDB" id="6747372at2759"/>
<feature type="domain" description="HORMA" evidence="6">
    <location>
        <begin position="24"/>
        <end position="211"/>
    </location>
</feature>
<keyword evidence="3" id="KW-0158">Chromosome</keyword>
<dbReference type="InterPro" id="IPR051294">
    <property type="entry name" value="HORMA_MeioticProgression"/>
</dbReference>
<evidence type="ECO:0000256" key="3">
    <source>
        <dbReference type="ARBA" id="ARBA00022454"/>
    </source>
</evidence>
<evidence type="ECO:0000256" key="5">
    <source>
        <dbReference type="ARBA" id="ARBA00023254"/>
    </source>
</evidence>
<dbReference type="Gene3D" id="3.30.900.10">
    <property type="entry name" value="HORMA domain"/>
    <property type="match status" value="1"/>
</dbReference>
<evidence type="ECO:0000313" key="7">
    <source>
        <dbReference type="EMBL" id="KAF7278034.1"/>
    </source>
</evidence>
<proteinExistence type="predicted"/>
<dbReference type="Proteomes" id="UP000625711">
    <property type="component" value="Unassembled WGS sequence"/>
</dbReference>
<name>A0A834IC87_RHYFE</name>
<keyword evidence="4" id="KW-0539">Nucleus</keyword>
<dbReference type="AlphaFoldDB" id="A0A834IC87"/>
<evidence type="ECO:0000256" key="1">
    <source>
        <dbReference type="ARBA" id="ARBA00004123"/>
    </source>
</evidence>
<organism evidence="7 8">
    <name type="scientific">Rhynchophorus ferrugineus</name>
    <name type="common">Red palm weevil</name>
    <name type="synonym">Curculio ferrugineus</name>
    <dbReference type="NCBI Taxonomy" id="354439"/>
    <lineage>
        <taxon>Eukaryota</taxon>
        <taxon>Metazoa</taxon>
        <taxon>Ecdysozoa</taxon>
        <taxon>Arthropoda</taxon>
        <taxon>Hexapoda</taxon>
        <taxon>Insecta</taxon>
        <taxon>Pterygota</taxon>
        <taxon>Neoptera</taxon>
        <taxon>Endopterygota</taxon>
        <taxon>Coleoptera</taxon>
        <taxon>Polyphaga</taxon>
        <taxon>Cucujiformia</taxon>
        <taxon>Curculionidae</taxon>
        <taxon>Dryophthorinae</taxon>
        <taxon>Rhynchophorus</taxon>
    </lineage>
</organism>
<reference evidence="7" key="1">
    <citation type="submission" date="2020-08" db="EMBL/GenBank/DDBJ databases">
        <title>Genome sequencing and assembly of the red palm weevil Rhynchophorus ferrugineus.</title>
        <authorList>
            <person name="Dias G.B."/>
            <person name="Bergman C.M."/>
            <person name="Manee M."/>
        </authorList>
    </citation>
    <scope>NUCLEOTIDE SEQUENCE</scope>
    <source>
        <strain evidence="7">AA-2017</strain>
        <tissue evidence="7">Whole larva</tissue>
    </source>
</reference>